<dbReference type="RefSeq" id="WP_085494599.1">
    <property type="nucleotide sequence ID" value="NZ_FXAZ01000003.1"/>
</dbReference>
<dbReference type="AlphaFoldDB" id="A0A1X7KJL0"/>
<keyword evidence="2" id="KW-1185">Reference proteome</keyword>
<dbReference type="Proteomes" id="UP000193834">
    <property type="component" value="Unassembled WGS sequence"/>
</dbReference>
<dbReference type="Pfam" id="PF09855">
    <property type="entry name" value="Zn_ribbon_13"/>
    <property type="match status" value="1"/>
</dbReference>
<evidence type="ECO:0008006" key="3">
    <source>
        <dbReference type="Google" id="ProtNLM"/>
    </source>
</evidence>
<dbReference type="InterPro" id="IPR018652">
    <property type="entry name" value="DUF2082_NA-bd_Znr"/>
</dbReference>
<proteinExistence type="predicted"/>
<name>A0A1X7KJL0_9BACL</name>
<evidence type="ECO:0000313" key="1">
    <source>
        <dbReference type="EMBL" id="SMG41259.1"/>
    </source>
</evidence>
<dbReference type="OrthoDB" id="6293663at2"/>
<reference evidence="1 2" key="1">
    <citation type="submission" date="2017-04" db="EMBL/GenBank/DDBJ databases">
        <authorList>
            <person name="Afonso C.L."/>
            <person name="Miller P.J."/>
            <person name="Scott M.A."/>
            <person name="Spackman E."/>
            <person name="Goraichik I."/>
            <person name="Dimitrov K.M."/>
            <person name="Suarez D.L."/>
            <person name="Swayne D.E."/>
        </authorList>
    </citation>
    <scope>NUCLEOTIDE SEQUENCE [LARGE SCALE GENOMIC DNA]</scope>
    <source>
        <strain evidence="1 2">11</strain>
    </source>
</reference>
<organism evidence="1 2">
    <name type="scientific">Paenibacillus aquistagni</name>
    <dbReference type="NCBI Taxonomy" id="1852522"/>
    <lineage>
        <taxon>Bacteria</taxon>
        <taxon>Bacillati</taxon>
        <taxon>Bacillota</taxon>
        <taxon>Bacilli</taxon>
        <taxon>Bacillales</taxon>
        <taxon>Paenibacillaceae</taxon>
        <taxon>Paenibacillus</taxon>
    </lineage>
</organism>
<dbReference type="STRING" id="1852522.SAMN06295960_2386"/>
<gene>
    <name evidence="1" type="ORF">SAMN06295960_2386</name>
</gene>
<protein>
    <recommendedName>
        <fullName evidence="3">Nucleic-acid-binding protein containing Zn-ribbon domain</fullName>
    </recommendedName>
</protein>
<dbReference type="EMBL" id="FXAZ01000003">
    <property type="protein sequence ID" value="SMG41259.1"/>
    <property type="molecule type" value="Genomic_DNA"/>
</dbReference>
<accession>A0A1X7KJL0</accession>
<sequence>MRVEDAIQERFKCSKCGGHTCRTKELAMTGTGLSKMFDIQHNHFLFVSCETCGFVEVYNPSILEGKSRGQLGTVLDILFG</sequence>
<evidence type="ECO:0000313" key="2">
    <source>
        <dbReference type="Proteomes" id="UP000193834"/>
    </source>
</evidence>